<keyword evidence="3" id="KW-0732">Signal</keyword>
<dbReference type="GO" id="GO:0004896">
    <property type="term" value="F:cytokine receptor activity"/>
    <property type="evidence" value="ECO:0007669"/>
    <property type="project" value="TreeGrafter"/>
</dbReference>
<evidence type="ECO:0008006" key="6">
    <source>
        <dbReference type="Google" id="ProtNLM"/>
    </source>
</evidence>
<dbReference type="InParanoid" id="G3Q892"/>
<dbReference type="AlphaFoldDB" id="G3Q892"/>
<dbReference type="Gene3D" id="2.60.40.10">
    <property type="entry name" value="Immunoglobulins"/>
    <property type="match status" value="1"/>
</dbReference>
<dbReference type="OMA" id="CKVEAWT"/>
<feature type="transmembrane region" description="Helical" evidence="2">
    <location>
        <begin position="224"/>
        <end position="249"/>
    </location>
</feature>
<feature type="region of interest" description="Disordered" evidence="1">
    <location>
        <begin position="309"/>
        <end position="345"/>
    </location>
</feature>
<dbReference type="CTD" id="3459"/>
<evidence type="ECO:0000256" key="3">
    <source>
        <dbReference type="SAM" id="SignalP"/>
    </source>
</evidence>
<dbReference type="InterPro" id="IPR003961">
    <property type="entry name" value="FN3_dom"/>
</dbReference>
<evidence type="ECO:0000313" key="4">
    <source>
        <dbReference type="Ensembl" id="ENSGACP00000026106.2"/>
    </source>
</evidence>
<reference evidence="4 5" key="1">
    <citation type="journal article" date="2021" name="G3 (Bethesda)">
        <title>Improved contiguity of the threespine stickleback genome using long-read sequencing.</title>
        <authorList>
            <person name="Nath S."/>
            <person name="Shaw D.E."/>
            <person name="White M.A."/>
        </authorList>
    </citation>
    <scope>NUCLEOTIDE SEQUENCE [LARGE SCALE GENOMIC DNA]</scope>
    <source>
        <strain evidence="4 5">Lake Benthic</strain>
    </source>
</reference>
<dbReference type="Bgee" id="ENSGACG00000019754">
    <property type="expression patterns" value="Expressed in intestinal epithelial cell and 2 other cell types or tissues"/>
</dbReference>
<dbReference type="InterPro" id="IPR013783">
    <property type="entry name" value="Ig-like_fold"/>
</dbReference>
<keyword evidence="2" id="KW-0472">Membrane</keyword>
<keyword evidence="2" id="KW-1133">Transmembrane helix</keyword>
<keyword evidence="5" id="KW-1185">Reference proteome</keyword>
<evidence type="ECO:0000256" key="1">
    <source>
        <dbReference type="SAM" id="MobiDB-lite"/>
    </source>
</evidence>
<protein>
    <recommendedName>
        <fullName evidence="6">Fibronectin type-III domain-containing protein</fullName>
    </recommendedName>
</protein>
<feature type="compositionally biased region" description="Acidic residues" evidence="1">
    <location>
        <begin position="314"/>
        <end position="340"/>
    </location>
</feature>
<accession>G3Q892</accession>
<dbReference type="InterPro" id="IPR050650">
    <property type="entry name" value="Type-II_Cytokine-TF_Rcpt"/>
</dbReference>
<evidence type="ECO:0000313" key="5">
    <source>
        <dbReference type="Proteomes" id="UP000007635"/>
    </source>
</evidence>
<keyword evidence="2" id="KW-0812">Transmembrane</keyword>
<feature type="signal peptide" evidence="3">
    <location>
        <begin position="1"/>
        <end position="20"/>
    </location>
</feature>
<sequence>MPPGGAFRALLLLLCGASAAAPPGGLNVTCHNQQVTVSWEDRGPGTSYTVRVEGSAGEQESETTGNRYDLTRFVWASEDRSLGFHSVTVTAHDGGNQSETMESETFTFNHLKPAHIKCKLDFPPVDLNEANSEFTLSFQNPLLLYTELKQVPGSSSPTFTFNGSNFSGECHAKDKECKLTLPGGLPAGERCVQSLDGKLAYGSRLISFRKTGPICAPVSTDWGVLHSVVLSLMLLLFFIVTSVVIVLICRVKAWTMKNNPAKTPISLVLDAHEGDMRYALVSREDLSPVTVTENQISRTLPVCSEEDLRLDGGVSEDDGGVSEDDGGVSEDDSEETEAESIDLPHYDRRQMLEVDMGDGDLAIGYSHRRVVTAPGDHERAGALGGHRNANGHFDLIFMEMA</sequence>
<proteinExistence type="predicted"/>
<dbReference type="Proteomes" id="UP000007635">
    <property type="component" value="Chromosome IX"/>
</dbReference>
<organism evidence="4 5">
    <name type="scientific">Gasterosteus aculeatus aculeatus</name>
    <name type="common">three-spined stickleback</name>
    <dbReference type="NCBI Taxonomy" id="481459"/>
    <lineage>
        <taxon>Eukaryota</taxon>
        <taxon>Metazoa</taxon>
        <taxon>Chordata</taxon>
        <taxon>Craniata</taxon>
        <taxon>Vertebrata</taxon>
        <taxon>Euteleostomi</taxon>
        <taxon>Actinopterygii</taxon>
        <taxon>Neopterygii</taxon>
        <taxon>Teleostei</taxon>
        <taxon>Neoteleostei</taxon>
        <taxon>Acanthomorphata</taxon>
        <taxon>Eupercaria</taxon>
        <taxon>Perciformes</taxon>
        <taxon>Cottioidei</taxon>
        <taxon>Gasterosteales</taxon>
        <taxon>Gasterosteidae</taxon>
        <taxon>Gasterosteus</taxon>
    </lineage>
</organism>
<dbReference type="CDD" id="cd00063">
    <property type="entry name" value="FN3"/>
    <property type="match status" value="1"/>
</dbReference>
<name>G3Q892_GASAC</name>
<dbReference type="STRING" id="69293.ENSGACP00000026106"/>
<dbReference type="GO" id="GO:0005886">
    <property type="term" value="C:plasma membrane"/>
    <property type="evidence" value="ECO:0007669"/>
    <property type="project" value="TreeGrafter"/>
</dbReference>
<dbReference type="RefSeq" id="XP_040043127.1">
    <property type="nucleotide sequence ID" value="XM_040187193.1"/>
</dbReference>
<dbReference type="GeneID" id="120825540"/>
<dbReference type="PANTHER" id="PTHR20859:SF87">
    <property type="entry name" value="CYTOKINE RECEPTOR FAMILY MEMBER B13-RELATED"/>
    <property type="match status" value="1"/>
</dbReference>
<dbReference type="PANTHER" id="PTHR20859">
    <property type="entry name" value="INTERFERON/INTERLEUKIN RECEPTOR"/>
    <property type="match status" value="1"/>
</dbReference>
<dbReference type="KEGG" id="gat:120825540"/>
<reference evidence="4" key="3">
    <citation type="submission" date="2025-09" db="UniProtKB">
        <authorList>
            <consortium name="Ensembl"/>
        </authorList>
    </citation>
    <scope>IDENTIFICATION</scope>
</reference>
<feature type="chain" id="PRO_5043433358" description="Fibronectin type-III domain-containing protein" evidence="3">
    <location>
        <begin position="21"/>
        <end position="401"/>
    </location>
</feature>
<evidence type="ECO:0000256" key="2">
    <source>
        <dbReference type="SAM" id="Phobius"/>
    </source>
</evidence>
<reference evidence="4" key="2">
    <citation type="submission" date="2025-08" db="UniProtKB">
        <authorList>
            <consortium name="Ensembl"/>
        </authorList>
    </citation>
    <scope>IDENTIFICATION</scope>
</reference>
<dbReference type="GeneTree" id="ENSGT00530000067736"/>
<dbReference type="Ensembl" id="ENSGACT00000026157.2">
    <property type="protein sequence ID" value="ENSGACP00000026106.2"/>
    <property type="gene ID" value="ENSGACG00000019754.2"/>
</dbReference>